<evidence type="ECO:0000313" key="1">
    <source>
        <dbReference type="EMBL" id="OKL48727.1"/>
    </source>
</evidence>
<protein>
    <recommendedName>
        <fullName evidence="3">GST N-terminal domain-containing protein</fullName>
    </recommendedName>
</protein>
<sequence>MSVQSLRFIPSEGSFPAADYPAEFTLQPEPGHYRIVGFMGCPWCRRVITARRLLGLEPVLAASVAWSASADGFVFEDSEEIAPATGPKLGFDPDLRSRTHQELYRRQSSWEPGEPTPVPVVVNDRNPHFLGEIVMNKTDQIVYDLAVAWSAYHAEGAPQLHPLDGDEEVAEQIAAFLNWLNEDLTPYWGKVKNAATQEDKDLAQRRIVEALVNLNDYLKDRDLTVDAQIRASDVALFATLIPLAAMHAEAAYQVGYESAIRQGADEEGAEVAGFDAVARAGSPFADWSEVDRYYQRLAKDPVWLTDAERKALRLA</sequence>
<dbReference type="InterPro" id="IPR016639">
    <property type="entry name" value="GST_Omega/GSH"/>
</dbReference>
<dbReference type="EMBL" id="MPDM01000005">
    <property type="protein sequence ID" value="OKL48727.1"/>
    <property type="molecule type" value="Genomic_DNA"/>
</dbReference>
<gene>
    <name evidence="1" type="ORF">BM477_05905</name>
</gene>
<reference evidence="2" key="1">
    <citation type="submission" date="2016-11" db="EMBL/GenBank/DDBJ databases">
        <title>Actinomyces gypaetusis sp. nov. isolated from Gypaetus barbatus in Qinghai Tibet Plateau China.</title>
        <authorList>
            <person name="Meng X."/>
        </authorList>
    </citation>
    <scope>NUCLEOTIDE SEQUENCE [LARGE SCALE GENOMIC DNA]</scope>
    <source>
        <strain evidence="2">DSM 15383</strain>
    </source>
</reference>
<dbReference type="RefSeq" id="WP_075361756.1">
    <property type="nucleotide sequence ID" value="NZ_MPDM01000005.1"/>
</dbReference>
<proteinExistence type="predicted"/>
<dbReference type="PANTHER" id="PTHR32419">
    <property type="entry name" value="GLUTATHIONYL-HYDROQUINONE REDUCTASE"/>
    <property type="match status" value="1"/>
</dbReference>
<evidence type="ECO:0000313" key="2">
    <source>
        <dbReference type="Proteomes" id="UP000186465"/>
    </source>
</evidence>
<accession>A0A1Q5PMH3</accession>
<keyword evidence="2" id="KW-1185">Reference proteome</keyword>
<name>A0A1Q5PMH3_9ACTO</name>
<dbReference type="Gene3D" id="1.20.1050.10">
    <property type="match status" value="1"/>
</dbReference>
<comment type="caution">
    <text evidence="1">The sequence shown here is derived from an EMBL/GenBank/DDBJ whole genome shotgun (WGS) entry which is preliminary data.</text>
</comment>
<dbReference type="Gene3D" id="3.40.30.10">
    <property type="entry name" value="Glutaredoxin"/>
    <property type="match status" value="1"/>
</dbReference>
<dbReference type="AlphaFoldDB" id="A0A1Q5PMH3"/>
<dbReference type="GO" id="GO:0004364">
    <property type="term" value="F:glutathione transferase activity"/>
    <property type="evidence" value="ECO:0007669"/>
    <property type="project" value="InterPro"/>
</dbReference>
<dbReference type="Proteomes" id="UP000186465">
    <property type="component" value="Unassembled WGS sequence"/>
</dbReference>
<evidence type="ECO:0008006" key="3">
    <source>
        <dbReference type="Google" id="ProtNLM"/>
    </source>
</evidence>
<dbReference type="GO" id="GO:0005737">
    <property type="term" value="C:cytoplasm"/>
    <property type="evidence" value="ECO:0007669"/>
    <property type="project" value="TreeGrafter"/>
</dbReference>
<dbReference type="PANTHER" id="PTHR32419:SF6">
    <property type="entry name" value="GLUTATHIONE S-TRANSFERASE OMEGA-LIKE 1-RELATED"/>
    <property type="match status" value="1"/>
</dbReference>
<dbReference type="OrthoDB" id="9769158at2"/>
<organism evidence="1 2">
    <name type="scientific">Boudabousia marimammalium</name>
    <dbReference type="NCBI Taxonomy" id="156892"/>
    <lineage>
        <taxon>Bacteria</taxon>
        <taxon>Bacillati</taxon>
        <taxon>Actinomycetota</taxon>
        <taxon>Actinomycetes</taxon>
        <taxon>Actinomycetales</taxon>
        <taxon>Actinomycetaceae</taxon>
        <taxon>Boudabousia</taxon>
    </lineage>
</organism>
<dbReference type="STRING" id="156892.BM477_05905"/>